<protein>
    <submittedName>
        <fullName evidence="2">Uncharacterized protein DUF4476</fullName>
    </submittedName>
</protein>
<dbReference type="Proteomes" id="UP000286246">
    <property type="component" value="Unassembled WGS sequence"/>
</dbReference>
<evidence type="ECO:0000259" key="1">
    <source>
        <dbReference type="Pfam" id="PF14771"/>
    </source>
</evidence>
<dbReference type="RefSeq" id="WP_120257236.1">
    <property type="nucleotide sequence ID" value="NZ_RAPY01000001.1"/>
</dbReference>
<dbReference type="AlphaFoldDB" id="A0A420BFI5"/>
<accession>A0A420BFI5</accession>
<sequence length="259" mass="29499">MLKYTLVFFLVQLIGINLQAQYRPSNMGRITVVSDSQPFILSLNGVTYNDRPELQVTIDGLSDQLYAISTLISGRGQREMERRQITVRNENGDFVEMIFKVGSQRNTRSRSQLINLFAQIPIDMSLVDNGNGVAYAYGAPGRPIHLGDNPDMGIPPINSITPITRTELDRLFSLMNREPFDDAKFKIINPIFSETTLRVEQISEIMKRFQWDDGKLKVAKAAYGNCSDKRNYSTLTGNFTFLGNKNDLLDFIEKQQRMR</sequence>
<dbReference type="EMBL" id="RAPY01000001">
    <property type="protein sequence ID" value="RKE55455.1"/>
    <property type="molecule type" value="Genomic_DNA"/>
</dbReference>
<gene>
    <name evidence="2" type="ORF">DFQ12_0287</name>
</gene>
<dbReference type="OrthoDB" id="1033069at2"/>
<comment type="caution">
    <text evidence="2">The sequence shown here is derived from an EMBL/GenBank/DDBJ whole genome shotgun (WGS) entry which is preliminary data.</text>
</comment>
<organism evidence="2 3">
    <name type="scientific">Sphingobacterium detergens</name>
    <dbReference type="NCBI Taxonomy" id="1145106"/>
    <lineage>
        <taxon>Bacteria</taxon>
        <taxon>Pseudomonadati</taxon>
        <taxon>Bacteroidota</taxon>
        <taxon>Sphingobacteriia</taxon>
        <taxon>Sphingobacteriales</taxon>
        <taxon>Sphingobacteriaceae</taxon>
        <taxon>Sphingobacterium</taxon>
    </lineage>
</organism>
<dbReference type="InterPro" id="IPR028011">
    <property type="entry name" value="DUF4476"/>
</dbReference>
<evidence type="ECO:0000313" key="3">
    <source>
        <dbReference type="Proteomes" id="UP000286246"/>
    </source>
</evidence>
<proteinExistence type="predicted"/>
<feature type="domain" description="DUF4476" evidence="1">
    <location>
        <begin position="163"/>
        <end position="251"/>
    </location>
</feature>
<name>A0A420BFI5_SPHD1</name>
<reference evidence="2 3" key="1">
    <citation type="submission" date="2018-09" db="EMBL/GenBank/DDBJ databases">
        <title>Genomic Encyclopedia of Type Strains, Phase III (KMG-III): the genomes of soil and plant-associated and newly described type strains.</title>
        <authorList>
            <person name="Whitman W."/>
        </authorList>
    </citation>
    <scope>NUCLEOTIDE SEQUENCE [LARGE SCALE GENOMIC DNA]</scope>
    <source>
        <strain evidence="2 3">CECT 7938</strain>
    </source>
</reference>
<keyword evidence="3" id="KW-1185">Reference proteome</keyword>
<evidence type="ECO:0000313" key="2">
    <source>
        <dbReference type="EMBL" id="RKE55455.1"/>
    </source>
</evidence>
<dbReference type="Pfam" id="PF14771">
    <property type="entry name" value="DUF4476"/>
    <property type="match status" value="1"/>
</dbReference>